<dbReference type="EC" id="6.1.1.16" evidence="13"/>
<dbReference type="InterPro" id="IPR056411">
    <property type="entry name" value="CysS_C"/>
</dbReference>
<comment type="catalytic activity">
    <reaction evidence="12 13">
        <text>tRNA(Cys) + L-cysteine + ATP = L-cysteinyl-tRNA(Cys) + AMP + diphosphate</text>
        <dbReference type="Rhea" id="RHEA:17773"/>
        <dbReference type="Rhea" id="RHEA-COMP:9661"/>
        <dbReference type="Rhea" id="RHEA-COMP:9679"/>
        <dbReference type="ChEBI" id="CHEBI:30616"/>
        <dbReference type="ChEBI" id="CHEBI:33019"/>
        <dbReference type="ChEBI" id="CHEBI:35235"/>
        <dbReference type="ChEBI" id="CHEBI:78442"/>
        <dbReference type="ChEBI" id="CHEBI:78517"/>
        <dbReference type="ChEBI" id="CHEBI:456215"/>
        <dbReference type="EC" id="6.1.1.16"/>
    </reaction>
</comment>
<keyword evidence="10 13" id="KW-0648">Protein biosynthesis</keyword>
<evidence type="ECO:0000259" key="14">
    <source>
        <dbReference type="SMART" id="SM00840"/>
    </source>
</evidence>
<dbReference type="Gene3D" id="1.20.120.1910">
    <property type="entry name" value="Cysteine-tRNA ligase, C-terminal anti-codon recognition domain"/>
    <property type="match status" value="1"/>
</dbReference>
<feature type="domain" description="Cysteinyl-tRNA synthetase class Ia DALR" evidence="14">
    <location>
        <begin position="356"/>
        <end position="425"/>
    </location>
</feature>
<name>A0ABU3P226_9FIRM</name>
<dbReference type="PANTHER" id="PTHR10890">
    <property type="entry name" value="CYSTEINYL-TRNA SYNTHETASE"/>
    <property type="match status" value="1"/>
</dbReference>
<evidence type="ECO:0000256" key="2">
    <source>
        <dbReference type="ARBA" id="ARBA00005594"/>
    </source>
</evidence>
<dbReference type="InterPro" id="IPR032678">
    <property type="entry name" value="tRNA-synt_1_cat_dom"/>
</dbReference>
<proteinExistence type="inferred from homology"/>
<evidence type="ECO:0000256" key="11">
    <source>
        <dbReference type="ARBA" id="ARBA00023146"/>
    </source>
</evidence>
<comment type="subcellular location">
    <subcellularLocation>
        <location evidence="1 13">Cytoplasm</location>
    </subcellularLocation>
</comment>
<feature type="short sequence motif" description="'HIGH' region" evidence="13">
    <location>
        <begin position="31"/>
        <end position="41"/>
    </location>
</feature>
<dbReference type="SMART" id="SM00840">
    <property type="entry name" value="DALR_2"/>
    <property type="match status" value="1"/>
</dbReference>
<protein>
    <recommendedName>
        <fullName evidence="13">Cysteine--tRNA ligase</fullName>
        <ecNumber evidence="13">6.1.1.16</ecNumber>
    </recommendedName>
    <alternativeName>
        <fullName evidence="13">Cysteinyl-tRNA synthetase</fullName>
        <shortName evidence="13">CysRS</shortName>
    </alternativeName>
</protein>
<keyword evidence="11 13" id="KW-0030">Aminoacyl-tRNA synthetase</keyword>
<comment type="cofactor">
    <cofactor evidence="13">
        <name>Zn(2+)</name>
        <dbReference type="ChEBI" id="CHEBI:29105"/>
    </cofactor>
    <text evidence="13">Binds 1 zinc ion per subunit.</text>
</comment>
<dbReference type="InterPro" id="IPR014729">
    <property type="entry name" value="Rossmann-like_a/b/a_fold"/>
</dbReference>
<feature type="binding site" evidence="13">
    <location>
        <position position="234"/>
    </location>
    <ligand>
        <name>Zn(2+)</name>
        <dbReference type="ChEBI" id="CHEBI:29105"/>
    </ligand>
</feature>
<dbReference type="HAMAP" id="MF_00041">
    <property type="entry name" value="Cys_tRNA_synth"/>
    <property type="match status" value="1"/>
</dbReference>
<comment type="similarity">
    <text evidence="2 13">Belongs to the class-I aminoacyl-tRNA synthetase family.</text>
</comment>
<evidence type="ECO:0000256" key="3">
    <source>
        <dbReference type="ARBA" id="ARBA00011245"/>
    </source>
</evidence>
<feature type="binding site" evidence="13">
    <location>
        <position position="238"/>
    </location>
    <ligand>
        <name>Zn(2+)</name>
        <dbReference type="ChEBI" id="CHEBI:29105"/>
    </ligand>
</feature>
<evidence type="ECO:0000256" key="1">
    <source>
        <dbReference type="ARBA" id="ARBA00004496"/>
    </source>
</evidence>
<evidence type="ECO:0000256" key="6">
    <source>
        <dbReference type="ARBA" id="ARBA00022723"/>
    </source>
</evidence>
<dbReference type="CDD" id="cd00672">
    <property type="entry name" value="CysRS_core"/>
    <property type="match status" value="1"/>
</dbReference>
<dbReference type="RefSeq" id="WP_413781200.1">
    <property type="nucleotide sequence ID" value="NZ_JAUOZS010000001.1"/>
</dbReference>
<comment type="subunit">
    <text evidence="3 13">Monomer.</text>
</comment>
<dbReference type="SUPFAM" id="SSF47323">
    <property type="entry name" value="Anticodon-binding domain of a subclass of class I aminoacyl-tRNA synthetases"/>
    <property type="match status" value="1"/>
</dbReference>
<keyword evidence="4 13" id="KW-0963">Cytoplasm</keyword>
<accession>A0ABU3P226</accession>
<keyword evidence="5 13" id="KW-0436">Ligase</keyword>
<feature type="binding site" evidence="13">
    <location>
        <position position="209"/>
    </location>
    <ligand>
        <name>Zn(2+)</name>
        <dbReference type="ChEBI" id="CHEBI:29105"/>
    </ligand>
</feature>
<dbReference type="Proteomes" id="UP001254848">
    <property type="component" value="Unassembled WGS sequence"/>
</dbReference>
<keyword evidence="7 13" id="KW-0547">Nucleotide-binding</keyword>
<dbReference type="InterPro" id="IPR024909">
    <property type="entry name" value="Cys-tRNA/MSH_ligase"/>
</dbReference>
<dbReference type="Pfam" id="PF01406">
    <property type="entry name" value="tRNA-synt_1e"/>
    <property type="match status" value="1"/>
</dbReference>
<dbReference type="Pfam" id="PF23493">
    <property type="entry name" value="CysS_C"/>
    <property type="match status" value="1"/>
</dbReference>
<comment type="caution">
    <text evidence="15">The sequence shown here is derived from an EMBL/GenBank/DDBJ whole genome shotgun (WGS) entry which is preliminary data.</text>
</comment>
<dbReference type="InterPro" id="IPR009080">
    <property type="entry name" value="tRNAsynth_Ia_anticodon-bd"/>
</dbReference>
<evidence type="ECO:0000256" key="7">
    <source>
        <dbReference type="ARBA" id="ARBA00022741"/>
    </source>
</evidence>
<keyword evidence="16" id="KW-1185">Reference proteome</keyword>
<dbReference type="Pfam" id="PF09190">
    <property type="entry name" value="DALR_2"/>
    <property type="match status" value="1"/>
</dbReference>
<evidence type="ECO:0000256" key="8">
    <source>
        <dbReference type="ARBA" id="ARBA00022833"/>
    </source>
</evidence>
<dbReference type="SUPFAM" id="SSF52374">
    <property type="entry name" value="Nucleotidylyl transferase"/>
    <property type="match status" value="1"/>
</dbReference>
<dbReference type="PRINTS" id="PR00983">
    <property type="entry name" value="TRNASYNTHCYS"/>
</dbReference>
<dbReference type="Gene3D" id="3.40.50.620">
    <property type="entry name" value="HUPs"/>
    <property type="match status" value="1"/>
</dbReference>
<dbReference type="InterPro" id="IPR015803">
    <property type="entry name" value="Cys-tRNA-ligase"/>
</dbReference>
<dbReference type="EMBL" id="JAUOZS010000001">
    <property type="protein sequence ID" value="MDT8902725.1"/>
    <property type="molecule type" value="Genomic_DNA"/>
</dbReference>
<dbReference type="InterPro" id="IPR015273">
    <property type="entry name" value="Cys-tRNA-synt_Ia_DALR"/>
</dbReference>
<dbReference type="GO" id="GO:0004817">
    <property type="term" value="F:cysteine-tRNA ligase activity"/>
    <property type="evidence" value="ECO:0007669"/>
    <property type="project" value="UniProtKB-EC"/>
</dbReference>
<feature type="binding site" evidence="13">
    <location>
        <position position="29"/>
    </location>
    <ligand>
        <name>Zn(2+)</name>
        <dbReference type="ChEBI" id="CHEBI:29105"/>
    </ligand>
</feature>
<gene>
    <name evidence="13 15" type="primary">cysS</name>
    <name evidence="15" type="ORF">Q4T40_15885</name>
</gene>
<reference evidence="15 16" key="1">
    <citation type="submission" date="2023-07" db="EMBL/GenBank/DDBJ databases">
        <title>The novel representative of Negativicutes class, Anaeroselena agilis gen. nov. sp. nov.</title>
        <authorList>
            <person name="Prokofeva M.I."/>
            <person name="Elcheninov A.G."/>
            <person name="Klyukina A."/>
            <person name="Kublanov I.V."/>
            <person name="Frolov E.N."/>
            <person name="Podosokorskaya O.A."/>
        </authorList>
    </citation>
    <scope>NUCLEOTIDE SEQUENCE [LARGE SCALE GENOMIC DNA]</scope>
    <source>
        <strain evidence="15 16">4137-cl</strain>
    </source>
</reference>
<keyword evidence="6 13" id="KW-0479">Metal-binding</keyword>
<evidence type="ECO:0000256" key="5">
    <source>
        <dbReference type="ARBA" id="ARBA00022598"/>
    </source>
</evidence>
<evidence type="ECO:0000256" key="10">
    <source>
        <dbReference type="ARBA" id="ARBA00022917"/>
    </source>
</evidence>
<evidence type="ECO:0000256" key="4">
    <source>
        <dbReference type="ARBA" id="ARBA00022490"/>
    </source>
</evidence>
<keyword evidence="8 13" id="KW-0862">Zinc</keyword>
<dbReference type="NCBIfam" id="TIGR00435">
    <property type="entry name" value="cysS"/>
    <property type="match status" value="1"/>
</dbReference>
<evidence type="ECO:0000313" key="15">
    <source>
        <dbReference type="EMBL" id="MDT8902725.1"/>
    </source>
</evidence>
<feature type="short sequence motif" description="'KMSKS' region" evidence="13">
    <location>
        <begin position="267"/>
        <end position="271"/>
    </location>
</feature>
<sequence length="489" mass="54287">MTLRVYNSLTKKKEEFIPAEPGKAKMYVCGVTPYNHPHIGNARPFVTWDVIRRYLEHKDYAVYHVQNFTDVDDKIINAANAEGVTWDVIADRYIKAYFEVMDKLNIRRAHLYPTVSGHMGEIVAMVEKLVADGYAYVVDGDVYYSVEKFTDYGKLSGRSLDDMKAGARVDVDERKNHPMDFALWKSAKPGEPSWESPWGPGRPGWHIECSAMSAKYLGHGFDFHGGGSDLVFPHHENEIAQSEAYAGGGPFVRYWLHNGFITVNEEKMSKSLGNFFLVKDILAHYPPEVLRFFILSTHYRSPLNFSDEQLAEAGRGLDRLRAAVDNMKYLAGTTVARGASDASQALLAAAAQARADFDAAMDDDFNTALAISVMHGLAKEINIYYSAVMAGKAPVAGEAIASVQATYYELADILGLLVAERMGAPDVVGGSSAQDSAAPALLDLIVEIRQEARKKKDWATADRIRDRLGELGYVIEDSPQGARWKKREV</sequence>
<evidence type="ECO:0000256" key="9">
    <source>
        <dbReference type="ARBA" id="ARBA00022840"/>
    </source>
</evidence>
<evidence type="ECO:0000313" key="16">
    <source>
        <dbReference type="Proteomes" id="UP001254848"/>
    </source>
</evidence>
<dbReference type="PANTHER" id="PTHR10890:SF3">
    <property type="entry name" value="CYSTEINE--TRNA LIGASE, CYTOPLASMIC"/>
    <property type="match status" value="1"/>
</dbReference>
<keyword evidence="9 13" id="KW-0067">ATP-binding</keyword>
<evidence type="ECO:0000256" key="13">
    <source>
        <dbReference type="HAMAP-Rule" id="MF_00041"/>
    </source>
</evidence>
<evidence type="ECO:0000256" key="12">
    <source>
        <dbReference type="ARBA" id="ARBA00047398"/>
    </source>
</evidence>
<feature type="binding site" evidence="13">
    <location>
        <position position="270"/>
    </location>
    <ligand>
        <name>ATP</name>
        <dbReference type="ChEBI" id="CHEBI:30616"/>
    </ligand>
</feature>
<organism evidence="15 16">
    <name type="scientific">Anaeroselena agilis</name>
    <dbReference type="NCBI Taxonomy" id="3063788"/>
    <lineage>
        <taxon>Bacteria</taxon>
        <taxon>Bacillati</taxon>
        <taxon>Bacillota</taxon>
        <taxon>Negativicutes</taxon>
        <taxon>Acetonemataceae</taxon>
        <taxon>Anaeroselena</taxon>
    </lineage>
</organism>